<evidence type="ECO:0000256" key="5">
    <source>
        <dbReference type="ARBA" id="ARBA00023136"/>
    </source>
</evidence>
<feature type="domain" description="Ionotropic receptor 75a N-terminal" evidence="9">
    <location>
        <begin position="14"/>
        <end position="202"/>
    </location>
</feature>
<proteinExistence type="evidence at transcript level"/>
<keyword evidence="2" id="KW-1003">Cell membrane</keyword>
<evidence type="ECO:0000256" key="6">
    <source>
        <dbReference type="ARBA" id="ARBA00023170"/>
    </source>
</evidence>
<feature type="transmembrane region" description="Helical" evidence="8">
    <location>
        <begin position="390"/>
        <end position="406"/>
    </location>
</feature>
<feature type="transmembrane region" description="Helical" evidence="8">
    <location>
        <begin position="329"/>
        <end position="351"/>
    </location>
</feature>
<evidence type="ECO:0000256" key="7">
    <source>
        <dbReference type="ARBA" id="ARBA00023180"/>
    </source>
</evidence>
<dbReference type="InterPro" id="IPR057074">
    <property type="entry name" value="IR75A_N"/>
</dbReference>
<accession>A0A889XLG1</accession>
<dbReference type="GO" id="GO:0005886">
    <property type="term" value="C:plasma membrane"/>
    <property type="evidence" value="ECO:0007669"/>
    <property type="project" value="UniProtKB-SubCell"/>
</dbReference>
<dbReference type="EMBL" id="MT380444">
    <property type="protein sequence ID" value="QRF71034.1"/>
    <property type="molecule type" value="mRNA"/>
</dbReference>
<evidence type="ECO:0000259" key="9">
    <source>
        <dbReference type="Pfam" id="PF24576"/>
    </source>
</evidence>
<protein>
    <submittedName>
        <fullName evidence="10">Ionotropic receptor</fullName>
    </submittedName>
</protein>
<dbReference type="PANTHER" id="PTHR42643">
    <property type="entry name" value="IONOTROPIC RECEPTOR 20A-RELATED"/>
    <property type="match status" value="1"/>
</dbReference>
<dbReference type="AlphaFoldDB" id="A0A889XLG1"/>
<evidence type="ECO:0000256" key="1">
    <source>
        <dbReference type="ARBA" id="ARBA00004651"/>
    </source>
</evidence>
<gene>
    <name evidence="10" type="primary">IR11</name>
</gene>
<sequence length="549" mass="62140">MLMGAAACLHQDNIWLAKDYFSYKNIPYVCYFSCEKQYYNKEVAKEMFLINTRTSVTQIDKSTEFSIEQVLYQWKFSVGVLIDGTCDNASYVLEKASKATLFDATHAWLILAPDGYNTTLYIEETFHILNLSIDADIAVVGANETDKTITDVFNFGKIQANGLEIASLGSWRPGDGLNIYLKGFKYYHRWNFHNLTLRAVSVMLHRPEVFRPELLASIGYTPGVLAITKIASQLLNLIKEQHNFRFNYTIADRWVGSPKPNSTLAVTNSLFWREQDIASTSTRVFAPWLEWVDVCFPPTATIQTKFYYLMLERGAGALENRFLRPLSAGAWWCVACACAACALVLAAAASLEARPRPRAYAFFSVAAVLFQQDFDDGCQVKNISSQGRKLTLLVVGVTSMLLYNYYTSSVVSWLLSAAPPSLTSLDQLIQSDLELVFEDIGYTRGWLQNPGFYYYSGYVNPKEDRMREVKVTKAKRTVEPLQSVGTGIELIRTGLYAYHTEPYTASREVSPRLGDEEVCALAALPLMLPAHVYIMVQKHSPYREFFIWR</sequence>
<evidence type="ECO:0000256" key="3">
    <source>
        <dbReference type="ARBA" id="ARBA00022692"/>
    </source>
</evidence>
<dbReference type="InterPro" id="IPR052192">
    <property type="entry name" value="Insect_Ionotropic_Sensory_Rcpt"/>
</dbReference>
<name>A0A889XLG1_9NEOP</name>
<comment type="subcellular location">
    <subcellularLocation>
        <location evidence="1">Cell membrane</location>
        <topology evidence="1">Multi-pass membrane protein</topology>
    </subcellularLocation>
</comment>
<reference evidence="10" key="1">
    <citation type="journal article" name="PLoS ONE">
        <title>Identification of chemosensory genes from the antennal transcriptome of Semiothisa cinerearia.</title>
        <authorList>
            <person name="Liu P."/>
            <person name="Zhang X."/>
            <person name="Meng R."/>
            <person name="Liu C."/>
            <person name="Li M."/>
            <person name="Zhang T."/>
        </authorList>
    </citation>
    <scope>NUCLEOTIDE SEQUENCE</scope>
</reference>
<dbReference type="SUPFAM" id="SSF53850">
    <property type="entry name" value="Periplasmic binding protein-like II"/>
    <property type="match status" value="1"/>
</dbReference>
<keyword evidence="4 8" id="KW-1133">Transmembrane helix</keyword>
<evidence type="ECO:0000256" key="8">
    <source>
        <dbReference type="SAM" id="Phobius"/>
    </source>
</evidence>
<keyword evidence="5 8" id="KW-0472">Membrane</keyword>
<evidence type="ECO:0000256" key="2">
    <source>
        <dbReference type="ARBA" id="ARBA00022475"/>
    </source>
</evidence>
<evidence type="ECO:0000256" key="4">
    <source>
        <dbReference type="ARBA" id="ARBA00022989"/>
    </source>
</evidence>
<keyword evidence="3 8" id="KW-0812">Transmembrane</keyword>
<dbReference type="PANTHER" id="PTHR42643:SF32">
    <property type="entry name" value="IONOTROPIC RECEPTOR 31A, ISOFORM C-RELATED"/>
    <property type="match status" value="1"/>
</dbReference>
<dbReference type="Pfam" id="PF24576">
    <property type="entry name" value="IR75A_N"/>
    <property type="match status" value="1"/>
</dbReference>
<organism evidence="10">
    <name type="scientific">Semiothisa cinerearia</name>
    <dbReference type="NCBI Taxonomy" id="2249628"/>
    <lineage>
        <taxon>Eukaryota</taxon>
        <taxon>Metazoa</taxon>
        <taxon>Ecdysozoa</taxon>
        <taxon>Arthropoda</taxon>
        <taxon>Hexapoda</taxon>
        <taxon>Insecta</taxon>
        <taxon>Pterygota</taxon>
        <taxon>Neoptera</taxon>
        <taxon>Endopterygota</taxon>
        <taxon>Lepidoptera</taxon>
        <taxon>Glossata</taxon>
        <taxon>Ditrysia</taxon>
        <taxon>Geometroidea</taxon>
        <taxon>Geometridae</taxon>
        <taxon>Ennominae</taxon>
        <taxon>Semiothisa</taxon>
    </lineage>
</organism>
<keyword evidence="7" id="KW-0325">Glycoprotein</keyword>
<evidence type="ECO:0000313" key="10">
    <source>
        <dbReference type="EMBL" id="QRF71034.1"/>
    </source>
</evidence>
<keyword evidence="6 10" id="KW-0675">Receptor</keyword>